<dbReference type="CDD" id="cd16655">
    <property type="entry name" value="RING-Ubox_WDSUB1-like"/>
    <property type="match status" value="1"/>
</dbReference>
<dbReference type="Gene3D" id="1.25.10.10">
    <property type="entry name" value="Leucine-rich Repeat Variant"/>
    <property type="match status" value="3"/>
</dbReference>
<keyword evidence="8" id="KW-1185">Reference proteome</keyword>
<dbReference type="PANTHER" id="PTHR45958">
    <property type="entry name" value="RING-TYPE E3 UBIQUITIN TRANSFERASE"/>
    <property type="match status" value="1"/>
</dbReference>
<name>A0ABR0XIX0_REHGL</name>
<protein>
    <recommendedName>
        <fullName evidence="3">RING-type E3 ubiquitin transferase</fullName>
        <ecNumber evidence="3">2.3.2.27</ecNumber>
    </recommendedName>
</protein>
<sequence>MVMDVVTNSTLGPLLEVVSQTIEAIIQVVLASNNVLIEKKSFAELSSYLERIIPLLRELNRKDISASEGLRNFVEILNRETKEAKKLITDCSERNRFYLFVNCRSIAKHIEGITKEISRAISCIPFASLNISLKIKEDIDQLISKMQNAEFRTTMAEEEILDKIEMGIHERNVDRSYANNLLVSIAKAIGVSTDRSALKKELDEFKSEIENLWLRKDKAEAIQMDQIIALLEQADAASSLEDREKKHLTKRKSLGVQPLEPLMSFYCPITKEVMVDPVETPSGHTFERSAIVKWLSEADVPLCPMTLTPLDTSMLRPNKTLRQSIEEWKERNTMIIVASLKSRLSSGVEEEVLHSLEQLKDLCEQREIHREWLILENYIPSLVDLLRVKNRDIRNRALLILCLLAKDNDDAKERIANIENSIEPIVQFLGRRIGERKLAVTLLLELSKCEVVRDCIGKVQGCILLLVTMLSNTDPQAARDAKNVLDILSYSDDNVILMAKNNYFLYLLQRLSSGSAHVKMTMAKTLGEMELTDHNKSSLVENGVLDLLLVLVSHDNVEMKIVAVQALLNLSSLKKNGQEIIKKGAVRPLLDILYRQTSSQSLRELVAAIIVHLALSTVPEGSDLTPVCMFESDDDISELFSFINLTGPALQQNILRAFYAMCLSPSAAIVKSKLRECSAVQILFRLCEVDDIILRANAVKLLSCLTEDSDEARIMDHVTQTSIETLLKIIKTSEDEDEIASTLGTIANLPKSTQISDWLLESGNLPTIFTFLRDGKNSIHQKHHIIENAMGAICRLTIQTSLQLQKKVAEAGIIPLLVKLLELGTDLTIKGAAISLAQLSRSSPRLSRQISRRQSFWCFSALPEAACSVHRGLCTVESSFCLIEANAITPLIRVLSQSDPVVCEAALDAILTLIDNEMLQNGCKVLGEANAMPVIIKLISSPSVSLQEKVLNSLERIFRLFEYKQKYGGSAQMPLVDLTQRGNSGLKSLAAKILAQLNVLHDQSSYF</sequence>
<evidence type="ECO:0000259" key="6">
    <source>
        <dbReference type="PROSITE" id="PS51698"/>
    </source>
</evidence>
<dbReference type="InterPro" id="IPR013083">
    <property type="entry name" value="Znf_RING/FYVE/PHD"/>
</dbReference>
<gene>
    <name evidence="7" type="ORF">DH2020_006240</name>
</gene>
<evidence type="ECO:0000313" key="8">
    <source>
        <dbReference type="Proteomes" id="UP001318860"/>
    </source>
</evidence>
<dbReference type="Pfam" id="PF00514">
    <property type="entry name" value="Arm"/>
    <property type="match status" value="1"/>
</dbReference>
<evidence type="ECO:0000313" key="7">
    <source>
        <dbReference type="EMBL" id="KAK6158926.1"/>
    </source>
</evidence>
<dbReference type="InterPro" id="IPR000225">
    <property type="entry name" value="Armadillo"/>
</dbReference>
<evidence type="ECO:0000256" key="3">
    <source>
        <dbReference type="ARBA" id="ARBA00012483"/>
    </source>
</evidence>
<dbReference type="SUPFAM" id="SSF48371">
    <property type="entry name" value="ARM repeat"/>
    <property type="match status" value="3"/>
</dbReference>
<organism evidence="7 8">
    <name type="scientific">Rehmannia glutinosa</name>
    <name type="common">Chinese foxglove</name>
    <dbReference type="NCBI Taxonomy" id="99300"/>
    <lineage>
        <taxon>Eukaryota</taxon>
        <taxon>Viridiplantae</taxon>
        <taxon>Streptophyta</taxon>
        <taxon>Embryophyta</taxon>
        <taxon>Tracheophyta</taxon>
        <taxon>Spermatophyta</taxon>
        <taxon>Magnoliopsida</taxon>
        <taxon>eudicotyledons</taxon>
        <taxon>Gunneridae</taxon>
        <taxon>Pentapetalae</taxon>
        <taxon>asterids</taxon>
        <taxon>lamiids</taxon>
        <taxon>Lamiales</taxon>
        <taxon>Orobanchaceae</taxon>
        <taxon>Rehmannieae</taxon>
        <taxon>Rehmannia</taxon>
    </lineage>
</organism>
<accession>A0ABR0XIX0</accession>
<evidence type="ECO:0000256" key="4">
    <source>
        <dbReference type="ARBA" id="ARBA00022679"/>
    </source>
</evidence>
<proteinExistence type="predicted"/>
<dbReference type="InterPro" id="IPR016024">
    <property type="entry name" value="ARM-type_fold"/>
</dbReference>
<dbReference type="InterPro" id="IPR052608">
    <property type="entry name" value="U-box_domain_protein"/>
</dbReference>
<dbReference type="InterPro" id="IPR059179">
    <property type="entry name" value="MLKL-like_MCAfunc"/>
</dbReference>
<comment type="catalytic activity">
    <reaction evidence="1">
        <text>S-ubiquitinyl-[E2 ubiquitin-conjugating enzyme]-L-cysteine + [acceptor protein]-L-lysine = [E2 ubiquitin-conjugating enzyme]-L-cysteine + N(6)-ubiquitinyl-[acceptor protein]-L-lysine.</text>
        <dbReference type="EC" id="2.3.2.27"/>
    </reaction>
</comment>
<dbReference type="EC" id="2.3.2.27" evidence="3"/>
<evidence type="ECO:0000256" key="2">
    <source>
        <dbReference type="ARBA" id="ARBA00004906"/>
    </source>
</evidence>
<dbReference type="Gene3D" id="1.20.930.20">
    <property type="entry name" value="Adaptor protein Cbl, N-terminal domain"/>
    <property type="match status" value="1"/>
</dbReference>
<evidence type="ECO:0000256" key="1">
    <source>
        <dbReference type="ARBA" id="ARBA00000900"/>
    </source>
</evidence>
<dbReference type="PROSITE" id="PS51698">
    <property type="entry name" value="U_BOX"/>
    <property type="match status" value="1"/>
</dbReference>
<dbReference type="CDD" id="cd21037">
    <property type="entry name" value="MLKL_NTD"/>
    <property type="match status" value="1"/>
</dbReference>
<dbReference type="Proteomes" id="UP001318860">
    <property type="component" value="Unassembled WGS sequence"/>
</dbReference>
<comment type="caution">
    <text evidence="7">The sequence shown here is derived from an EMBL/GenBank/DDBJ whole genome shotgun (WGS) entry which is preliminary data.</text>
</comment>
<feature type="domain" description="U-box" evidence="6">
    <location>
        <begin position="260"/>
        <end position="335"/>
    </location>
</feature>
<dbReference type="InterPro" id="IPR036537">
    <property type="entry name" value="Adaptor_Cbl_N_dom_sf"/>
</dbReference>
<dbReference type="Pfam" id="PF04564">
    <property type="entry name" value="U-box"/>
    <property type="match status" value="1"/>
</dbReference>
<evidence type="ECO:0000256" key="5">
    <source>
        <dbReference type="ARBA" id="ARBA00022737"/>
    </source>
</evidence>
<dbReference type="SMART" id="SM00185">
    <property type="entry name" value="ARM"/>
    <property type="match status" value="8"/>
</dbReference>
<dbReference type="Gene3D" id="3.30.40.10">
    <property type="entry name" value="Zinc/RING finger domain, C3HC4 (zinc finger)"/>
    <property type="match status" value="1"/>
</dbReference>
<dbReference type="EMBL" id="JABTTQ020000004">
    <property type="protein sequence ID" value="KAK6158926.1"/>
    <property type="molecule type" value="Genomic_DNA"/>
</dbReference>
<dbReference type="InterPro" id="IPR011989">
    <property type="entry name" value="ARM-like"/>
</dbReference>
<dbReference type="PANTHER" id="PTHR45958:SF5">
    <property type="entry name" value="RING-TYPE E3 UBIQUITIN TRANSFERASE"/>
    <property type="match status" value="1"/>
</dbReference>
<keyword evidence="5" id="KW-0677">Repeat</keyword>
<keyword evidence="4" id="KW-0808">Transferase</keyword>
<dbReference type="InterPro" id="IPR003613">
    <property type="entry name" value="Ubox_domain"/>
</dbReference>
<reference evidence="7 8" key="1">
    <citation type="journal article" date="2021" name="Comput. Struct. Biotechnol. J.">
        <title>De novo genome assembly of the potent medicinal plant Rehmannia glutinosa using nanopore technology.</title>
        <authorList>
            <person name="Ma L."/>
            <person name="Dong C."/>
            <person name="Song C."/>
            <person name="Wang X."/>
            <person name="Zheng X."/>
            <person name="Niu Y."/>
            <person name="Chen S."/>
            <person name="Feng W."/>
        </authorList>
    </citation>
    <scope>NUCLEOTIDE SEQUENCE [LARGE SCALE GENOMIC DNA]</scope>
    <source>
        <strain evidence="7">DH-2019</strain>
    </source>
</reference>
<dbReference type="SMART" id="SM00504">
    <property type="entry name" value="Ubox"/>
    <property type="match status" value="1"/>
</dbReference>
<dbReference type="SUPFAM" id="SSF57850">
    <property type="entry name" value="RING/U-box"/>
    <property type="match status" value="1"/>
</dbReference>
<comment type="pathway">
    <text evidence="2">Protein modification; protein ubiquitination.</text>
</comment>